<keyword evidence="6 9" id="KW-0443">Lipid metabolism</keyword>
<organism evidence="12 13">
    <name type="scientific">Pediococcus cellicola</name>
    <dbReference type="NCBI Taxonomy" id="319652"/>
    <lineage>
        <taxon>Bacteria</taxon>
        <taxon>Bacillati</taxon>
        <taxon>Bacillota</taxon>
        <taxon>Bacilli</taxon>
        <taxon>Lactobacillales</taxon>
        <taxon>Lactobacillaceae</taxon>
        <taxon>Pediococcus</taxon>
    </lineage>
</organism>
<feature type="active site" evidence="9">
    <location>
        <position position="281"/>
    </location>
</feature>
<dbReference type="Proteomes" id="UP000051568">
    <property type="component" value="Unassembled WGS sequence"/>
</dbReference>
<comment type="catalytic activity">
    <reaction evidence="9">
        <text>malonyl-[ACP] + acetyl-CoA + H(+) = 3-oxobutanoyl-[ACP] + CO2 + CoA</text>
        <dbReference type="Rhea" id="RHEA:12080"/>
        <dbReference type="Rhea" id="RHEA-COMP:9623"/>
        <dbReference type="Rhea" id="RHEA-COMP:9625"/>
        <dbReference type="ChEBI" id="CHEBI:15378"/>
        <dbReference type="ChEBI" id="CHEBI:16526"/>
        <dbReference type="ChEBI" id="CHEBI:57287"/>
        <dbReference type="ChEBI" id="CHEBI:57288"/>
        <dbReference type="ChEBI" id="CHEBI:78449"/>
        <dbReference type="ChEBI" id="CHEBI:78450"/>
        <dbReference type="EC" id="2.3.1.180"/>
    </reaction>
</comment>
<dbReference type="Pfam" id="PF08545">
    <property type="entry name" value="ACP_syn_III"/>
    <property type="match status" value="1"/>
</dbReference>
<dbReference type="UniPathway" id="UPA00094"/>
<evidence type="ECO:0000256" key="6">
    <source>
        <dbReference type="ARBA" id="ARBA00023098"/>
    </source>
</evidence>
<dbReference type="GO" id="GO:0044550">
    <property type="term" value="P:secondary metabolite biosynthetic process"/>
    <property type="evidence" value="ECO:0007669"/>
    <property type="project" value="TreeGrafter"/>
</dbReference>
<comment type="pathway">
    <text evidence="9">Lipid metabolism; fatty acid biosynthesis.</text>
</comment>
<keyword evidence="7 9" id="KW-0275">Fatty acid biosynthesis</keyword>
<comment type="function">
    <text evidence="9">Catalyzes the condensation reaction of fatty acid synthesis by the addition to an acyl acceptor of two carbons from malonyl-ACP. Catalyzes the first condensation reaction which initiates fatty acid synthesis and may therefore play a role in governing the total rate of fatty acid production. Possesses both acetoacetyl-ACP synthase and acetyl transacylase activities. Its substrate specificity determines the biosynthesis of branched-chain and/or straight-chain of fatty acids.</text>
</comment>
<keyword evidence="5 9" id="KW-0276">Fatty acid metabolism</keyword>
<dbReference type="NCBIfam" id="NF006829">
    <property type="entry name" value="PRK09352.1"/>
    <property type="match status" value="1"/>
</dbReference>
<evidence type="ECO:0000256" key="5">
    <source>
        <dbReference type="ARBA" id="ARBA00022832"/>
    </source>
</evidence>
<gene>
    <name evidence="9" type="primary">fabH</name>
    <name evidence="12" type="ORF">IV80_GL001365</name>
</gene>
<comment type="caution">
    <text evidence="12">The sequence shown here is derived from an EMBL/GenBank/DDBJ whole genome shotgun (WGS) entry which is preliminary data.</text>
</comment>
<dbReference type="InterPro" id="IPR016039">
    <property type="entry name" value="Thiolase-like"/>
</dbReference>
<accession>A0A0R2IY90</accession>
<feature type="active site" evidence="9">
    <location>
        <position position="140"/>
    </location>
</feature>
<evidence type="ECO:0000259" key="11">
    <source>
        <dbReference type="Pfam" id="PF08545"/>
    </source>
</evidence>
<evidence type="ECO:0000313" key="12">
    <source>
        <dbReference type="EMBL" id="KRN66772.1"/>
    </source>
</evidence>
<keyword evidence="4 9" id="KW-0808">Transferase</keyword>
<protein>
    <recommendedName>
        <fullName evidence="9">Beta-ketoacyl-[acyl-carrier-protein] synthase III</fullName>
        <shortName evidence="9">Beta-ketoacyl-ACP synthase III</shortName>
        <shortName evidence="9">KAS III</shortName>
        <ecNumber evidence="9">2.3.1.180</ecNumber>
    </recommendedName>
    <alternativeName>
        <fullName evidence="9">3-oxoacyl-[acyl-carrier-protein] synthase 3</fullName>
    </alternativeName>
    <alternativeName>
        <fullName evidence="9">3-oxoacyl-[acyl-carrier-protein] synthase III</fullName>
    </alternativeName>
</protein>
<feature type="region of interest" description="ACP-binding" evidence="9">
    <location>
        <begin position="282"/>
        <end position="286"/>
    </location>
</feature>
<keyword evidence="9" id="KW-0511">Multifunctional enzyme</keyword>
<keyword evidence="13" id="KW-1185">Reference proteome</keyword>
<dbReference type="InterPro" id="IPR013751">
    <property type="entry name" value="ACP_syn_III_N"/>
</dbReference>
<dbReference type="AlphaFoldDB" id="A0A0R2IY90"/>
<evidence type="ECO:0000256" key="3">
    <source>
        <dbReference type="ARBA" id="ARBA00022516"/>
    </source>
</evidence>
<dbReference type="PANTHER" id="PTHR34069:SF2">
    <property type="entry name" value="BETA-KETOACYL-[ACYL-CARRIER-PROTEIN] SYNTHASE III"/>
    <property type="match status" value="1"/>
</dbReference>
<sequence>MEAIPNYPRIAKIVKIKKTGISEEVSMTVNVKISATGHYVPKRVVDNFELSKIMDTSDEWIQTHTGIQTRHYAMNDEDTSDLCTQVAQQLLEKSGLQAADIDLILVSTITPDSLTPATACIVQDKIGAKNAFAMDISAACAGFVFGLSTAEKFLRTGRYHNAMVISGETNSKMMDFTDRTAAVFFGDGAGGALLEVTENSNEEFLIDEKLQSVGSEHQTIHSGRVQPIKEIAATNYPKMDAFFQDGRSVFTFATEKVPVQMQHILAKNHLDATTIDAVICHQANLRIIEKISQTLGIPMQKFPVNVVQYGNTSSAGIPMALDQLKRDAQAPKKILLTGFGAGLDYASMLINF</sequence>
<reference evidence="12 13" key="1">
    <citation type="journal article" date="2015" name="Genome Announc.">
        <title>Expanding the biotechnology potential of lactobacilli through comparative genomics of 213 strains and associated genera.</title>
        <authorList>
            <person name="Sun Z."/>
            <person name="Harris H.M."/>
            <person name="McCann A."/>
            <person name="Guo C."/>
            <person name="Argimon S."/>
            <person name="Zhang W."/>
            <person name="Yang X."/>
            <person name="Jeffery I.B."/>
            <person name="Cooney J.C."/>
            <person name="Kagawa T.F."/>
            <person name="Liu W."/>
            <person name="Song Y."/>
            <person name="Salvetti E."/>
            <person name="Wrobel A."/>
            <person name="Rasinkangas P."/>
            <person name="Parkhill J."/>
            <person name="Rea M.C."/>
            <person name="O'Sullivan O."/>
            <person name="Ritari J."/>
            <person name="Douillard F.P."/>
            <person name="Paul Ross R."/>
            <person name="Yang R."/>
            <person name="Briner A.E."/>
            <person name="Felis G.E."/>
            <person name="de Vos W.M."/>
            <person name="Barrangou R."/>
            <person name="Klaenhammer T.R."/>
            <person name="Caufield P.W."/>
            <person name="Cui Y."/>
            <person name="Zhang H."/>
            <person name="O'Toole P.W."/>
        </authorList>
    </citation>
    <scope>NUCLEOTIDE SEQUENCE [LARGE SCALE GENOMIC DNA]</scope>
    <source>
        <strain evidence="12 13">DSM 17757</strain>
    </source>
</reference>
<feature type="domain" description="Beta-ketoacyl-[acyl-carrier-protein] synthase III N-terminal" evidence="11">
    <location>
        <begin position="134"/>
        <end position="211"/>
    </location>
</feature>
<dbReference type="STRING" id="319652.IV80_GL001365"/>
<name>A0A0R2IY90_9LACO</name>
<dbReference type="PATRIC" id="fig|319652.3.peg.1381"/>
<evidence type="ECO:0000256" key="7">
    <source>
        <dbReference type="ARBA" id="ARBA00023160"/>
    </source>
</evidence>
<evidence type="ECO:0000256" key="2">
    <source>
        <dbReference type="ARBA" id="ARBA00022490"/>
    </source>
</evidence>
<evidence type="ECO:0000259" key="10">
    <source>
        <dbReference type="Pfam" id="PF08541"/>
    </source>
</evidence>
<dbReference type="Pfam" id="PF08541">
    <property type="entry name" value="ACP_syn_III_C"/>
    <property type="match status" value="1"/>
</dbReference>
<comment type="subunit">
    <text evidence="9">Homodimer.</text>
</comment>
<dbReference type="EMBL" id="JQBR01000004">
    <property type="protein sequence ID" value="KRN66772.1"/>
    <property type="molecule type" value="Genomic_DNA"/>
</dbReference>
<comment type="similarity">
    <text evidence="1 9">Belongs to the thiolase-like superfamily. FabH family.</text>
</comment>
<dbReference type="PANTHER" id="PTHR34069">
    <property type="entry name" value="3-OXOACYL-[ACYL-CARRIER-PROTEIN] SYNTHASE 3"/>
    <property type="match status" value="1"/>
</dbReference>
<evidence type="ECO:0000256" key="9">
    <source>
        <dbReference type="HAMAP-Rule" id="MF_01815"/>
    </source>
</evidence>
<keyword evidence="2 9" id="KW-0963">Cytoplasm</keyword>
<dbReference type="SUPFAM" id="SSF53901">
    <property type="entry name" value="Thiolase-like"/>
    <property type="match status" value="1"/>
</dbReference>
<keyword evidence="3 9" id="KW-0444">Lipid biosynthesis</keyword>
<dbReference type="InterPro" id="IPR004655">
    <property type="entry name" value="FabH"/>
</dbReference>
<evidence type="ECO:0000313" key="13">
    <source>
        <dbReference type="Proteomes" id="UP000051568"/>
    </source>
</evidence>
<feature type="domain" description="Beta-ketoacyl-[acyl-carrier-protein] synthase III C-terminal" evidence="10">
    <location>
        <begin position="265"/>
        <end position="351"/>
    </location>
</feature>
<feature type="active site" evidence="9">
    <location>
        <position position="311"/>
    </location>
</feature>
<dbReference type="CDD" id="cd00830">
    <property type="entry name" value="KAS_III"/>
    <property type="match status" value="1"/>
</dbReference>
<dbReference type="NCBIfam" id="TIGR00747">
    <property type="entry name" value="fabH"/>
    <property type="match status" value="1"/>
</dbReference>
<dbReference type="GO" id="GO:0004315">
    <property type="term" value="F:3-oxoacyl-[acyl-carrier-protein] synthase activity"/>
    <property type="evidence" value="ECO:0007669"/>
    <property type="project" value="InterPro"/>
</dbReference>
<dbReference type="GO" id="GO:0006633">
    <property type="term" value="P:fatty acid biosynthetic process"/>
    <property type="evidence" value="ECO:0007669"/>
    <property type="project" value="UniProtKB-UniRule"/>
</dbReference>
<proteinExistence type="inferred from homology"/>
<dbReference type="GO" id="GO:0005737">
    <property type="term" value="C:cytoplasm"/>
    <property type="evidence" value="ECO:0007669"/>
    <property type="project" value="UniProtKB-SubCell"/>
</dbReference>
<comment type="domain">
    <text evidence="9">The last Arg residue of the ACP-binding site is essential for the weak association between ACP/AcpP and FabH.</text>
</comment>
<dbReference type="Gene3D" id="3.40.47.10">
    <property type="match status" value="1"/>
</dbReference>
<dbReference type="InterPro" id="IPR013747">
    <property type="entry name" value="ACP_syn_III_C"/>
</dbReference>
<keyword evidence="8 9" id="KW-0012">Acyltransferase</keyword>
<evidence type="ECO:0000256" key="4">
    <source>
        <dbReference type="ARBA" id="ARBA00022679"/>
    </source>
</evidence>
<comment type="subcellular location">
    <subcellularLocation>
        <location evidence="9">Cytoplasm</location>
    </subcellularLocation>
</comment>
<evidence type="ECO:0000256" key="1">
    <source>
        <dbReference type="ARBA" id="ARBA00008642"/>
    </source>
</evidence>
<dbReference type="GO" id="GO:0033818">
    <property type="term" value="F:beta-ketoacyl-acyl-carrier-protein synthase III activity"/>
    <property type="evidence" value="ECO:0007669"/>
    <property type="project" value="UniProtKB-UniRule"/>
</dbReference>
<dbReference type="HAMAP" id="MF_01815">
    <property type="entry name" value="FabH"/>
    <property type="match status" value="1"/>
</dbReference>
<evidence type="ECO:0000256" key="8">
    <source>
        <dbReference type="ARBA" id="ARBA00023315"/>
    </source>
</evidence>
<dbReference type="EC" id="2.3.1.180" evidence="9"/>